<dbReference type="PANTHER" id="PTHR33164:SF43">
    <property type="entry name" value="HTH-TYPE TRANSCRIPTIONAL REPRESSOR YETL"/>
    <property type="match status" value="1"/>
</dbReference>
<dbReference type="InterPro" id="IPR000835">
    <property type="entry name" value="HTH_MarR-typ"/>
</dbReference>
<dbReference type="AlphaFoldDB" id="A0A6L5YWW2"/>
<organism evidence="5 6">
    <name type="scientific">Halovulum marinum</name>
    <dbReference type="NCBI Taxonomy" id="2662447"/>
    <lineage>
        <taxon>Bacteria</taxon>
        <taxon>Pseudomonadati</taxon>
        <taxon>Pseudomonadota</taxon>
        <taxon>Alphaproteobacteria</taxon>
        <taxon>Rhodobacterales</taxon>
        <taxon>Paracoccaceae</taxon>
        <taxon>Halovulum</taxon>
    </lineage>
</organism>
<sequence length="149" mass="16640">MNEHFHLDGFLPYRLHRAAEAIGRGFAEEYKAIYGLTRPEWRALAALGQRGRLTATEIGQHADMHKTQVSRAVTRLAARGWLTRHENPRDRRVEFLELTAAGQSAFGRLTQIALRYQARLVDRLGATGAKALDQYLAVIETPPAPSPAP</sequence>
<feature type="domain" description="HTH marR-type" evidence="4">
    <location>
        <begin position="8"/>
        <end position="141"/>
    </location>
</feature>
<dbReference type="Proteomes" id="UP000474957">
    <property type="component" value="Unassembled WGS sequence"/>
</dbReference>
<dbReference type="InterPro" id="IPR023187">
    <property type="entry name" value="Tscrpt_reg_MarR-type_CS"/>
</dbReference>
<dbReference type="EMBL" id="WIND01000002">
    <property type="protein sequence ID" value="MSU88687.1"/>
    <property type="molecule type" value="Genomic_DNA"/>
</dbReference>
<keyword evidence="6" id="KW-1185">Reference proteome</keyword>
<dbReference type="PROSITE" id="PS01117">
    <property type="entry name" value="HTH_MARR_1"/>
    <property type="match status" value="1"/>
</dbReference>
<dbReference type="PANTHER" id="PTHR33164">
    <property type="entry name" value="TRANSCRIPTIONAL REGULATOR, MARR FAMILY"/>
    <property type="match status" value="1"/>
</dbReference>
<protein>
    <submittedName>
        <fullName evidence="5">MarR family transcriptional regulator</fullName>
    </submittedName>
</protein>
<comment type="caution">
    <text evidence="5">The sequence shown here is derived from an EMBL/GenBank/DDBJ whole genome shotgun (WGS) entry which is preliminary data.</text>
</comment>
<keyword evidence="3" id="KW-0804">Transcription</keyword>
<dbReference type="InterPro" id="IPR036390">
    <property type="entry name" value="WH_DNA-bd_sf"/>
</dbReference>
<evidence type="ECO:0000256" key="1">
    <source>
        <dbReference type="ARBA" id="ARBA00023015"/>
    </source>
</evidence>
<evidence type="ECO:0000256" key="2">
    <source>
        <dbReference type="ARBA" id="ARBA00023125"/>
    </source>
</evidence>
<evidence type="ECO:0000259" key="4">
    <source>
        <dbReference type="PROSITE" id="PS50995"/>
    </source>
</evidence>
<dbReference type="RefSeq" id="WP_154444980.1">
    <property type="nucleotide sequence ID" value="NZ_WIND01000002.1"/>
</dbReference>
<accession>A0A6L5YWW2</accession>
<evidence type="ECO:0000313" key="6">
    <source>
        <dbReference type="Proteomes" id="UP000474957"/>
    </source>
</evidence>
<dbReference type="InterPro" id="IPR036388">
    <property type="entry name" value="WH-like_DNA-bd_sf"/>
</dbReference>
<dbReference type="SUPFAM" id="SSF46785">
    <property type="entry name" value="Winged helix' DNA-binding domain"/>
    <property type="match status" value="1"/>
</dbReference>
<dbReference type="GO" id="GO:0003700">
    <property type="term" value="F:DNA-binding transcription factor activity"/>
    <property type="evidence" value="ECO:0007669"/>
    <property type="project" value="InterPro"/>
</dbReference>
<dbReference type="PROSITE" id="PS50995">
    <property type="entry name" value="HTH_MARR_2"/>
    <property type="match status" value="1"/>
</dbReference>
<reference evidence="5 6" key="1">
    <citation type="submission" date="2019-10" db="EMBL/GenBank/DDBJ databases">
        <title>Cognatihalovulum marinum gen. nov. sp. nov., a new member of the family Rhodobacteraceae isolated from deep seawater of the Northwest Indian Ocean.</title>
        <authorList>
            <person name="Ruan C."/>
            <person name="Wang J."/>
            <person name="Zheng X."/>
            <person name="Song L."/>
            <person name="Zhu Y."/>
            <person name="Huang Y."/>
            <person name="Lu Z."/>
            <person name="Du W."/>
            <person name="Huang L."/>
            <person name="Dai X."/>
        </authorList>
    </citation>
    <scope>NUCLEOTIDE SEQUENCE [LARGE SCALE GENOMIC DNA]</scope>
    <source>
        <strain evidence="5 6">2CG4</strain>
    </source>
</reference>
<dbReference type="Pfam" id="PF12802">
    <property type="entry name" value="MarR_2"/>
    <property type="match status" value="1"/>
</dbReference>
<dbReference type="Gene3D" id="1.10.10.10">
    <property type="entry name" value="Winged helix-like DNA-binding domain superfamily/Winged helix DNA-binding domain"/>
    <property type="match status" value="1"/>
</dbReference>
<evidence type="ECO:0000313" key="5">
    <source>
        <dbReference type="EMBL" id="MSU88687.1"/>
    </source>
</evidence>
<keyword evidence="1" id="KW-0805">Transcription regulation</keyword>
<dbReference type="SMART" id="SM00347">
    <property type="entry name" value="HTH_MARR"/>
    <property type="match status" value="1"/>
</dbReference>
<dbReference type="GO" id="GO:0003677">
    <property type="term" value="F:DNA binding"/>
    <property type="evidence" value="ECO:0007669"/>
    <property type="project" value="UniProtKB-KW"/>
</dbReference>
<dbReference type="InterPro" id="IPR039422">
    <property type="entry name" value="MarR/SlyA-like"/>
</dbReference>
<gene>
    <name evidence="5" type="ORF">GE300_03510</name>
</gene>
<evidence type="ECO:0000256" key="3">
    <source>
        <dbReference type="ARBA" id="ARBA00023163"/>
    </source>
</evidence>
<name>A0A6L5YWW2_9RHOB</name>
<dbReference type="GO" id="GO:0006950">
    <property type="term" value="P:response to stress"/>
    <property type="evidence" value="ECO:0007669"/>
    <property type="project" value="TreeGrafter"/>
</dbReference>
<proteinExistence type="predicted"/>
<keyword evidence="2" id="KW-0238">DNA-binding</keyword>